<accession>M5ISG9</accession>
<organism evidence="1 2">
    <name type="scientific">Campylobacter showae CSUNSWCD</name>
    <dbReference type="NCBI Taxonomy" id="1244083"/>
    <lineage>
        <taxon>Bacteria</taxon>
        <taxon>Pseudomonadati</taxon>
        <taxon>Campylobacterota</taxon>
        <taxon>Epsilonproteobacteria</taxon>
        <taxon>Campylobacterales</taxon>
        <taxon>Campylobacteraceae</taxon>
        <taxon>Campylobacter</taxon>
    </lineage>
</organism>
<dbReference type="STRING" id="1244083.CSUNSWCD_1796"/>
<evidence type="ECO:0000313" key="1">
    <source>
        <dbReference type="EMBL" id="EKU11758.1"/>
    </source>
</evidence>
<comment type="caution">
    <text evidence="1">The sequence shown here is derived from an EMBL/GenBank/DDBJ whole genome shotgun (WGS) entry which is preliminary data.</text>
</comment>
<name>M5ISG9_9BACT</name>
<evidence type="ECO:0000313" key="2">
    <source>
        <dbReference type="Proteomes" id="UP000011939"/>
    </source>
</evidence>
<sequence>MIVKQKTIINMENNSSTNLFNLQAIFNNKAKINGKWYQVKDKIDEYELSNIQSKSVTLINKDDKIDLNLTQGANKNVVIKIK</sequence>
<dbReference type="AlphaFoldDB" id="M5ISG9"/>
<reference evidence="1 2" key="1">
    <citation type="journal article" date="2013" name="Genome Announc.">
        <title>Genome Sequence of Campylobacter showae UNSWCD, Isolated from a Patient with Crohn's Disease.</title>
        <authorList>
            <person name="Tay A.P."/>
            <person name="Kaakoush N.O."/>
            <person name="Deshpande N.P."/>
            <person name="Chen Z."/>
            <person name="Mitchell H."/>
            <person name="Wilkins M.R."/>
        </authorList>
    </citation>
    <scope>NUCLEOTIDE SEQUENCE [LARGE SCALE GENOMIC DNA]</scope>
    <source>
        <strain evidence="1 2">CSUNSWCD</strain>
    </source>
</reference>
<dbReference type="InterPro" id="IPR022272">
    <property type="entry name" value="Lipocalin_CS"/>
</dbReference>
<proteinExistence type="predicted"/>
<gene>
    <name evidence="1" type="ORF">CSUNSWCD_1796</name>
</gene>
<protein>
    <submittedName>
        <fullName evidence="1">Uncharacterized protein</fullName>
    </submittedName>
</protein>
<dbReference type="PROSITE" id="PS00213">
    <property type="entry name" value="LIPOCALIN"/>
    <property type="match status" value="1"/>
</dbReference>
<dbReference type="EMBL" id="AMZQ01000005">
    <property type="protein sequence ID" value="EKU11758.1"/>
    <property type="molecule type" value="Genomic_DNA"/>
</dbReference>
<dbReference type="PATRIC" id="fig|1244083.3.peg.1037"/>
<dbReference type="Proteomes" id="UP000011939">
    <property type="component" value="Unassembled WGS sequence"/>
</dbReference>